<sequence length="935" mass="99628">MPPFFKSNHLKLIDACYAVDLGSGTTTELPGAVSNSLGKLTFYASGRPKKIPKVTSVLLERAEKIARAAQSGGVNSKARGGLAVTLDVMRALVVECRDELSCFVAHALRCVELGLTRNKTQQRDVPLEAKAASLFIAVSIYSTAPFQSLNDEAGKLYLRCVALISSLAQLTGDQTRLSKGRSRPSFYTRLRPTMTVSSKRSHRLCCTTSSTFPQTNSRSSRLILSNFVRLQSMPTNVSPHLTFVSISADDDPDSAFSTVNVGPLADRKVREIEPSNEPSSGQVGKEALDILRSLAHLSHGAQLSSMLTAMGNYLDRARGGALWKERTLVTWLGKTIIAACPVQYRATVVGWWLDMIVEIDDTDATPKSEALLYTLAQILRGPTSLVGLGIGGVLNQLTSLVVKRCPWGDKDPLTKPLLATISSLASSHVYYVDQVNDIVSDLIEALRSVRDGAGVAARLNERERFRALRQLSGALKQVLLEAAKSSDSVKIAVPVKANGVNGHDTKSRTVSTTGQKDDFGRPKMRVAEAGKRNRISPEVFMGSLFLLTQNDAIARTDYERALLLYVANELAIPEDEEDVATDSTSSFAKFCRALFTSIQELALSPILRPAVNNYGRALSRRTSGAASVRSRRSRRRRSSSAVADSLSSVASAADYAALIEILRSFIARKSATAVVNVVPMLIALQKSAARWGSTAEADGHIVPQTDERTQACRELVAQTFHTIGEVWGATETQRLAAQAVYALSPSVLPRLGASTSGEFAARASTVSSQIDLAGVIDGLASSLNLQQAAGQGLGNALVQPWQPEILVDVLLNTGRALGSGPYGQGNRSVTNLSNVGLNRGGSMAERRSLRAPSLVDLQSSLGSRAASARGSAAASIASTNAYSLANSANAPGTGAPSGRRTSKAKASAVLERLSVSAAKKTSVVLPQALRGNGEV</sequence>
<protein>
    <submittedName>
        <fullName evidence="3">BZ3500_MvSof-1268-A1-R1_Chr1-2g01374 protein</fullName>
    </submittedName>
</protein>
<accession>A0A2X0KTK6</accession>
<keyword evidence="4" id="KW-1185">Reference proteome</keyword>
<dbReference type="EMBL" id="FMWP01000015">
    <property type="protein sequence ID" value="SCZ91385.1"/>
    <property type="molecule type" value="Genomic_DNA"/>
</dbReference>
<feature type="region of interest" description="Disordered" evidence="2">
    <location>
        <begin position="885"/>
        <end position="904"/>
    </location>
</feature>
<comment type="similarity">
    <text evidence="1">Belongs to the EFR3 family.</text>
</comment>
<evidence type="ECO:0000256" key="1">
    <source>
        <dbReference type="ARBA" id="ARBA00010216"/>
    </source>
</evidence>
<dbReference type="AlphaFoldDB" id="A0A2X0KTK6"/>
<organism evidence="3 4">
    <name type="scientific">Microbotryum saponariae</name>
    <dbReference type="NCBI Taxonomy" id="289078"/>
    <lineage>
        <taxon>Eukaryota</taxon>
        <taxon>Fungi</taxon>
        <taxon>Dikarya</taxon>
        <taxon>Basidiomycota</taxon>
        <taxon>Pucciniomycotina</taxon>
        <taxon>Microbotryomycetes</taxon>
        <taxon>Microbotryales</taxon>
        <taxon>Microbotryaceae</taxon>
        <taxon>Microbotryum</taxon>
    </lineage>
</organism>
<dbReference type="Pfam" id="PF21072">
    <property type="entry name" value="EFR3"/>
    <property type="match status" value="1"/>
</dbReference>
<dbReference type="InterPro" id="IPR039786">
    <property type="entry name" value="EFR3"/>
</dbReference>
<dbReference type="GO" id="GO:0072659">
    <property type="term" value="P:protein localization to plasma membrane"/>
    <property type="evidence" value="ECO:0007669"/>
    <property type="project" value="InterPro"/>
</dbReference>
<evidence type="ECO:0000256" key="2">
    <source>
        <dbReference type="SAM" id="MobiDB-lite"/>
    </source>
</evidence>
<name>A0A2X0KTK6_9BASI</name>
<reference evidence="4" key="1">
    <citation type="submission" date="2016-10" db="EMBL/GenBank/DDBJ databases">
        <authorList>
            <person name="Jeantristanb JTB J.-T."/>
            <person name="Ricardo R."/>
        </authorList>
    </citation>
    <scope>NUCLEOTIDE SEQUENCE [LARGE SCALE GENOMIC DNA]</scope>
</reference>
<dbReference type="PANTHER" id="PTHR47766:SF1">
    <property type="entry name" value="PROTEIN EFR3"/>
    <property type="match status" value="1"/>
</dbReference>
<dbReference type="InterPro" id="IPR049150">
    <property type="entry name" value="EFR3_HEAT-like_rpt"/>
</dbReference>
<dbReference type="Proteomes" id="UP000249723">
    <property type="component" value="Unassembled WGS sequence"/>
</dbReference>
<dbReference type="OrthoDB" id="274691at2759"/>
<dbReference type="STRING" id="289078.A0A2X0KTK6"/>
<gene>
    <name evidence="3" type="ORF">BZ3500_MVSOF-1268-A1-R1_CHR1-2G01374</name>
</gene>
<evidence type="ECO:0000313" key="3">
    <source>
        <dbReference type="EMBL" id="SCZ91385.1"/>
    </source>
</evidence>
<proteinExistence type="inferred from homology"/>
<dbReference type="PANTHER" id="PTHR47766">
    <property type="entry name" value="PROTEIN EFR3"/>
    <property type="match status" value="1"/>
</dbReference>
<evidence type="ECO:0000313" key="4">
    <source>
        <dbReference type="Proteomes" id="UP000249723"/>
    </source>
</evidence>